<dbReference type="GO" id="GO:0046983">
    <property type="term" value="F:protein dimerization activity"/>
    <property type="evidence" value="ECO:0007669"/>
    <property type="project" value="InterPro"/>
</dbReference>
<dbReference type="InterPro" id="IPR011598">
    <property type="entry name" value="bHLH_dom"/>
</dbReference>
<evidence type="ECO:0000256" key="4">
    <source>
        <dbReference type="ARBA" id="ARBA00023163"/>
    </source>
</evidence>
<keyword evidence="4" id="KW-0804">Transcription</keyword>
<dbReference type="EMBL" id="CM017327">
    <property type="protein sequence ID" value="KAE8100145.1"/>
    <property type="molecule type" value="Genomic_DNA"/>
</dbReference>
<feature type="domain" description="BHLH" evidence="7">
    <location>
        <begin position="178"/>
        <end position="227"/>
    </location>
</feature>
<dbReference type="PANTHER" id="PTHR45855:SF6">
    <property type="entry name" value="TRANSCRIPTION FACTOR ALC"/>
    <property type="match status" value="1"/>
</dbReference>
<dbReference type="Gene3D" id="4.10.280.10">
    <property type="entry name" value="Helix-loop-helix DNA-binding domain"/>
    <property type="match status" value="1"/>
</dbReference>
<dbReference type="PROSITE" id="PS50888">
    <property type="entry name" value="BHLH"/>
    <property type="match status" value="1"/>
</dbReference>
<dbReference type="GO" id="GO:0005634">
    <property type="term" value="C:nucleus"/>
    <property type="evidence" value="ECO:0007669"/>
    <property type="project" value="UniProtKB-SubCell"/>
</dbReference>
<dbReference type="InterPro" id="IPR036638">
    <property type="entry name" value="HLH_DNA-bd_sf"/>
</dbReference>
<comment type="subcellular location">
    <subcellularLocation>
        <location evidence="1">Nucleus</location>
    </subcellularLocation>
</comment>
<dbReference type="Proteomes" id="UP000327013">
    <property type="component" value="Chromosome 7"/>
</dbReference>
<dbReference type="SUPFAM" id="SSF47459">
    <property type="entry name" value="HLH, helix-loop-helix DNA-binding domain"/>
    <property type="match status" value="1"/>
</dbReference>
<evidence type="ECO:0000313" key="8">
    <source>
        <dbReference type="EMBL" id="KAE8100145.1"/>
    </source>
</evidence>
<name>A0A5N6RN01_9ROSI</name>
<accession>A0A5N6RN01</accession>
<sequence>MRTRNLAPDCSSSFPAADLGGAAPSPVAPESQDMSTFLNQFFHHKPILYHSVQQPEPEPEPQPPPLFSPYGLFSAEICQRSVGSEWECQVRDGDSGAAVESSCGVNVSDPGYSFEAEVKACAENAFSLAGVVDSDANERRVSPENYLDELSCDSEKDSEGLEVLAKSVSRRSSSKRSRAAEVHNLSEKRRRSRINEKMKALQNLIPNSNKTDKASMLDEAIEYLKQLQLQVQMLAVRNGLGLHPMFLLGVQQPMQLPQAGVSFDEGNGYPNPSRGTGTFSGNQENFRESVLNLSSQPFVIPSATNITIPETSLGFEEESAQAHYEPLNHSSSKEIANDGKATATV</sequence>
<protein>
    <recommendedName>
        <fullName evidence="7">BHLH domain-containing protein</fullName>
    </recommendedName>
</protein>
<dbReference type="InterPro" id="IPR031066">
    <property type="entry name" value="bHLH_ALC-like_plant"/>
</dbReference>
<dbReference type="GO" id="GO:0003677">
    <property type="term" value="F:DNA binding"/>
    <property type="evidence" value="ECO:0007669"/>
    <property type="project" value="UniProtKB-KW"/>
</dbReference>
<reference evidence="8 9" key="1">
    <citation type="submission" date="2019-06" db="EMBL/GenBank/DDBJ databases">
        <title>A chromosomal-level reference genome of Carpinus fangiana (Coryloideae, Betulaceae).</title>
        <authorList>
            <person name="Yang X."/>
            <person name="Wang Z."/>
            <person name="Zhang L."/>
            <person name="Hao G."/>
            <person name="Liu J."/>
            <person name="Yang Y."/>
        </authorList>
    </citation>
    <scope>NUCLEOTIDE SEQUENCE [LARGE SCALE GENOMIC DNA]</scope>
    <source>
        <strain evidence="8">Cfa_2016G</strain>
        <tissue evidence="8">Leaf</tissue>
    </source>
</reference>
<dbReference type="AlphaFoldDB" id="A0A5N6RN01"/>
<evidence type="ECO:0000256" key="3">
    <source>
        <dbReference type="ARBA" id="ARBA00023125"/>
    </source>
</evidence>
<keyword evidence="5" id="KW-0539">Nucleus</keyword>
<evidence type="ECO:0000256" key="2">
    <source>
        <dbReference type="ARBA" id="ARBA00023015"/>
    </source>
</evidence>
<dbReference type="PANTHER" id="PTHR45855">
    <property type="entry name" value="TRANSCRIPTION FACTOR PIF1-RELATED"/>
    <property type="match status" value="1"/>
</dbReference>
<keyword evidence="9" id="KW-1185">Reference proteome</keyword>
<evidence type="ECO:0000256" key="6">
    <source>
        <dbReference type="SAM" id="MobiDB-lite"/>
    </source>
</evidence>
<keyword evidence="2" id="KW-0805">Transcription regulation</keyword>
<dbReference type="FunFam" id="4.10.280.10:FF:000004">
    <property type="entry name" value="Basic helix-loop-helix transcription factor"/>
    <property type="match status" value="1"/>
</dbReference>
<dbReference type="CDD" id="cd11445">
    <property type="entry name" value="bHLH_AtPIF_like"/>
    <property type="match status" value="1"/>
</dbReference>
<keyword evidence="3" id="KW-0238">DNA-binding</keyword>
<gene>
    <name evidence="8" type="ORF">FH972_018071</name>
</gene>
<dbReference type="InterPro" id="IPR047265">
    <property type="entry name" value="PIF1-like_bHLH"/>
</dbReference>
<feature type="region of interest" description="Disordered" evidence="6">
    <location>
        <begin position="324"/>
        <end position="345"/>
    </location>
</feature>
<organism evidence="8 9">
    <name type="scientific">Carpinus fangiana</name>
    <dbReference type="NCBI Taxonomy" id="176857"/>
    <lineage>
        <taxon>Eukaryota</taxon>
        <taxon>Viridiplantae</taxon>
        <taxon>Streptophyta</taxon>
        <taxon>Embryophyta</taxon>
        <taxon>Tracheophyta</taxon>
        <taxon>Spermatophyta</taxon>
        <taxon>Magnoliopsida</taxon>
        <taxon>eudicotyledons</taxon>
        <taxon>Gunneridae</taxon>
        <taxon>Pentapetalae</taxon>
        <taxon>rosids</taxon>
        <taxon>fabids</taxon>
        <taxon>Fagales</taxon>
        <taxon>Betulaceae</taxon>
        <taxon>Carpinus</taxon>
    </lineage>
</organism>
<evidence type="ECO:0000256" key="1">
    <source>
        <dbReference type="ARBA" id="ARBA00004123"/>
    </source>
</evidence>
<dbReference type="Pfam" id="PF00010">
    <property type="entry name" value="HLH"/>
    <property type="match status" value="1"/>
</dbReference>
<evidence type="ECO:0000259" key="7">
    <source>
        <dbReference type="PROSITE" id="PS50888"/>
    </source>
</evidence>
<dbReference type="OrthoDB" id="690068at2759"/>
<evidence type="ECO:0000313" key="9">
    <source>
        <dbReference type="Proteomes" id="UP000327013"/>
    </source>
</evidence>
<feature type="region of interest" description="Disordered" evidence="6">
    <location>
        <begin position="1"/>
        <end position="31"/>
    </location>
</feature>
<evidence type="ECO:0000256" key="5">
    <source>
        <dbReference type="ARBA" id="ARBA00023242"/>
    </source>
</evidence>
<dbReference type="SMART" id="SM00353">
    <property type="entry name" value="HLH"/>
    <property type="match status" value="1"/>
</dbReference>
<proteinExistence type="predicted"/>